<sequence length="149" mass="16430">MEITLHPSLAGEEFPVATICCRSTRIDAITIADIGGITDSRDMMGPTSEPSSRHWLMGSWSIYVALLFPASFLAYIGILWFTDSERGWQTQIAAAALVAAWFPLAFGAFYTWSATKAGTRMSHLSKAAFFLVALFFYAITFAWGGRMLI</sequence>
<name>A0ABT8ZGY2_9SPHN</name>
<gene>
    <name evidence="2" type="ORF">Q4610_01980</name>
</gene>
<evidence type="ECO:0000313" key="2">
    <source>
        <dbReference type="EMBL" id="MDO7833804.1"/>
    </source>
</evidence>
<evidence type="ECO:0000313" key="3">
    <source>
        <dbReference type="Proteomes" id="UP001176471"/>
    </source>
</evidence>
<keyword evidence="1" id="KW-0812">Transmembrane</keyword>
<protein>
    <submittedName>
        <fullName evidence="2">Uncharacterized protein</fullName>
    </submittedName>
</protein>
<proteinExistence type="predicted"/>
<dbReference type="RefSeq" id="WP_304534337.1">
    <property type="nucleotide sequence ID" value="NZ_JAUQOM010000001.1"/>
</dbReference>
<dbReference type="Proteomes" id="UP001176471">
    <property type="component" value="Unassembled WGS sequence"/>
</dbReference>
<evidence type="ECO:0000256" key="1">
    <source>
        <dbReference type="SAM" id="Phobius"/>
    </source>
</evidence>
<organism evidence="2 3">
    <name type="scientific">Sphingobium cyanobacteriorum</name>
    <dbReference type="NCBI Taxonomy" id="3063954"/>
    <lineage>
        <taxon>Bacteria</taxon>
        <taxon>Pseudomonadati</taxon>
        <taxon>Pseudomonadota</taxon>
        <taxon>Alphaproteobacteria</taxon>
        <taxon>Sphingomonadales</taxon>
        <taxon>Sphingomonadaceae</taxon>
        <taxon>Sphingobium</taxon>
    </lineage>
</organism>
<feature type="transmembrane region" description="Helical" evidence="1">
    <location>
        <begin position="60"/>
        <end position="81"/>
    </location>
</feature>
<dbReference type="EMBL" id="JAUQOM010000001">
    <property type="protein sequence ID" value="MDO7833804.1"/>
    <property type="molecule type" value="Genomic_DNA"/>
</dbReference>
<comment type="caution">
    <text evidence="2">The sequence shown here is derived from an EMBL/GenBank/DDBJ whole genome shotgun (WGS) entry which is preliminary data.</text>
</comment>
<feature type="transmembrane region" description="Helical" evidence="1">
    <location>
        <begin position="93"/>
        <end position="112"/>
    </location>
</feature>
<accession>A0ABT8ZGY2</accession>
<feature type="transmembrane region" description="Helical" evidence="1">
    <location>
        <begin position="124"/>
        <end position="144"/>
    </location>
</feature>
<keyword evidence="1" id="KW-1133">Transmembrane helix</keyword>
<keyword evidence="1" id="KW-0472">Membrane</keyword>
<keyword evidence="3" id="KW-1185">Reference proteome</keyword>
<reference evidence="2" key="1">
    <citation type="submission" date="2023-07" db="EMBL/GenBank/DDBJ databases">
        <title>Bacterial whole genome sequence for Sphingobium sp. HBC34.</title>
        <authorList>
            <person name="Le V."/>
            <person name="Ko S.-R."/>
            <person name="Ahn C.-Y."/>
            <person name="Oh H.-M."/>
        </authorList>
    </citation>
    <scope>NUCLEOTIDE SEQUENCE</scope>
    <source>
        <strain evidence="2">HBC34</strain>
    </source>
</reference>